<dbReference type="AlphaFoldDB" id="A0AAN7AHC7"/>
<dbReference type="Pfam" id="PF00550">
    <property type="entry name" value="PP-binding"/>
    <property type="match status" value="1"/>
</dbReference>
<dbReference type="Pfam" id="PF23562">
    <property type="entry name" value="AMP-binding_C_3"/>
    <property type="match status" value="1"/>
</dbReference>
<protein>
    <recommendedName>
        <fullName evidence="3">Carrier domain-containing protein</fullName>
    </recommendedName>
</protein>
<dbReference type="PROSITE" id="PS50075">
    <property type="entry name" value="CARRIER"/>
    <property type="match status" value="1"/>
</dbReference>
<dbReference type="InterPro" id="IPR020845">
    <property type="entry name" value="AMP-binding_CS"/>
</dbReference>
<organism evidence="4 5">
    <name type="scientific">Podospora australis</name>
    <dbReference type="NCBI Taxonomy" id="1536484"/>
    <lineage>
        <taxon>Eukaryota</taxon>
        <taxon>Fungi</taxon>
        <taxon>Dikarya</taxon>
        <taxon>Ascomycota</taxon>
        <taxon>Pezizomycotina</taxon>
        <taxon>Sordariomycetes</taxon>
        <taxon>Sordariomycetidae</taxon>
        <taxon>Sordariales</taxon>
        <taxon>Podosporaceae</taxon>
        <taxon>Podospora</taxon>
    </lineage>
</organism>
<dbReference type="InterPro" id="IPR020806">
    <property type="entry name" value="PKS_PP-bd"/>
</dbReference>
<dbReference type="PANTHER" id="PTHR43439:SF2">
    <property type="entry name" value="ENZYME, PUTATIVE (JCVI)-RELATED"/>
    <property type="match status" value="1"/>
</dbReference>
<reference evidence="4" key="1">
    <citation type="journal article" date="2023" name="Mol. Phylogenet. Evol.">
        <title>Genome-scale phylogeny and comparative genomics of the fungal order Sordariales.</title>
        <authorList>
            <person name="Hensen N."/>
            <person name="Bonometti L."/>
            <person name="Westerberg I."/>
            <person name="Brannstrom I.O."/>
            <person name="Guillou S."/>
            <person name="Cros-Aarteil S."/>
            <person name="Calhoun S."/>
            <person name="Haridas S."/>
            <person name="Kuo A."/>
            <person name="Mondo S."/>
            <person name="Pangilinan J."/>
            <person name="Riley R."/>
            <person name="LaButti K."/>
            <person name="Andreopoulos B."/>
            <person name="Lipzen A."/>
            <person name="Chen C."/>
            <person name="Yan M."/>
            <person name="Daum C."/>
            <person name="Ng V."/>
            <person name="Clum A."/>
            <person name="Steindorff A."/>
            <person name="Ohm R.A."/>
            <person name="Martin F."/>
            <person name="Silar P."/>
            <person name="Natvig D.O."/>
            <person name="Lalanne C."/>
            <person name="Gautier V."/>
            <person name="Ament-Velasquez S.L."/>
            <person name="Kruys A."/>
            <person name="Hutchinson M.I."/>
            <person name="Powell A.J."/>
            <person name="Barry K."/>
            <person name="Miller A.N."/>
            <person name="Grigoriev I.V."/>
            <person name="Debuchy R."/>
            <person name="Gladieux P."/>
            <person name="Hiltunen Thoren M."/>
            <person name="Johannesson H."/>
        </authorList>
    </citation>
    <scope>NUCLEOTIDE SEQUENCE</scope>
    <source>
        <strain evidence="4">PSN309</strain>
    </source>
</reference>
<dbReference type="InterPro" id="IPR006162">
    <property type="entry name" value="Ppantetheine_attach_site"/>
</dbReference>
<evidence type="ECO:0000259" key="3">
    <source>
        <dbReference type="PROSITE" id="PS50075"/>
    </source>
</evidence>
<evidence type="ECO:0000313" key="5">
    <source>
        <dbReference type="Proteomes" id="UP001302126"/>
    </source>
</evidence>
<dbReference type="InterPro" id="IPR051414">
    <property type="entry name" value="Adenylate-forming_Reductase"/>
</dbReference>
<dbReference type="SUPFAM" id="SSF56801">
    <property type="entry name" value="Acetyl-CoA synthetase-like"/>
    <property type="match status" value="1"/>
</dbReference>
<proteinExistence type="predicted"/>
<dbReference type="Pfam" id="PF07993">
    <property type="entry name" value="NAD_binding_4"/>
    <property type="match status" value="1"/>
</dbReference>
<dbReference type="InterPro" id="IPR013120">
    <property type="entry name" value="FAR_NAD-bd"/>
</dbReference>
<dbReference type="InterPro" id="IPR000873">
    <property type="entry name" value="AMP-dep_synth/lig_dom"/>
</dbReference>
<dbReference type="PROSITE" id="PS00455">
    <property type="entry name" value="AMP_BINDING"/>
    <property type="match status" value="1"/>
</dbReference>
<keyword evidence="5" id="KW-1185">Reference proteome</keyword>
<keyword evidence="2" id="KW-0597">Phosphoprotein</keyword>
<dbReference type="InterPro" id="IPR042099">
    <property type="entry name" value="ANL_N_sf"/>
</dbReference>
<comment type="caution">
    <text evidence="4">The sequence shown here is derived from an EMBL/GenBank/DDBJ whole genome shotgun (WGS) entry which is preliminary data.</text>
</comment>
<keyword evidence="1" id="KW-0596">Phosphopantetheine</keyword>
<reference evidence="4" key="2">
    <citation type="submission" date="2023-05" db="EMBL/GenBank/DDBJ databases">
        <authorList>
            <consortium name="Lawrence Berkeley National Laboratory"/>
            <person name="Steindorff A."/>
            <person name="Hensen N."/>
            <person name="Bonometti L."/>
            <person name="Westerberg I."/>
            <person name="Brannstrom I.O."/>
            <person name="Guillou S."/>
            <person name="Cros-Aarteil S."/>
            <person name="Calhoun S."/>
            <person name="Haridas S."/>
            <person name="Kuo A."/>
            <person name="Mondo S."/>
            <person name="Pangilinan J."/>
            <person name="Riley R."/>
            <person name="Labutti K."/>
            <person name="Andreopoulos B."/>
            <person name="Lipzen A."/>
            <person name="Chen C."/>
            <person name="Yanf M."/>
            <person name="Daum C."/>
            <person name="Ng V."/>
            <person name="Clum A."/>
            <person name="Ohm R."/>
            <person name="Martin F."/>
            <person name="Silar P."/>
            <person name="Natvig D."/>
            <person name="Lalanne C."/>
            <person name="Gautier V."/>
            <person name="Ament-Velasquez S.L."/>
            <person name="Kruys A."/>
            <person name="Hutchinson M.I."/>
            <person name="Powell A.J."/>
            <person name="Barry K."/>
            <person name="Miller A.N."/>
            <person name="Grigoriev I.V."/>
            <person name="Debuchy R."/>
            <person name="Gladieux P."/>
            <person name="Thoren M.H."/>
            <person name="Johannesson H."/>
        </authorList>
    </citation>
    <scope>NUCLEOTIDE SEQUENCE</scope>
    <source>
        <strain evidence="4">PSN309</strain>
    </source>
</reference>
<dbReference type="Gene3D" id="3.40.50.720">
    <property type="entry name" value="NAD(P)-binding Rossmann-like Domain"/>
    <property type="match status" value="1"/>
</dbReference>
<dbReference type="GO" id="GO:0031177">
    <property type="term" value="F:phosphopantetheine binding"/>
    <property type="evidence" value="ECO:0007669"/>
    <property type="project" value="InterPro"/>
</dbReference>
<dbReference type="InterPro" id="IPR009081">
    <property type="entry name" value="PP-bd_ACP"/>
</dbReference>
<name>A0AAN7AHC7_9PEZI</name>
<dbReference type="Proteomes" id="UP001302126">
    <property type="component" value="Unassembled WGS sequence"/>
</dbReference>
<sequence length="1096" mass="120283">MAHLTADHLQHLYKTFGDLKVLDDIIRHRAADDPPSHILGYPRTDDSVDDYEHFTGKQLDAFIDGACKRYMSLGLKSNTREVVALLAPSNVDFIVSWFALSRLGYTVLCLSLRIAPVAITNLLRQTDCHHIVHGPSPQILSSIKTVSAEWPLNTFPIPTRSIYSSFGADQPKFYRKFNREEETFNTALIMHSSGSTGLPKPVRLSHKAVLTHAVQGAGVNNFGALPLYHMYGVSTTLQAMYQAKTANLFNTALPLTADGLIAAIEAVRPEAVHAVPYALGLLAEKEKGVEYLRRCKFVTAAGARTPDELGDRLVEEGVELAVVFGTTEAGLLGDTMRRKKGDTSWNYIRIYAYHRQFIYMDPLGDNQFEAIYLKGHPGLSTSNSDYPAPGSWRSKDVFTPHPTLPDVWKYVTRLDDRVTLVNGEKVLPLPIEGRLREDPLIREAVVFGVDKPIPGLLVFRVSDDLSDEEYINAIWPSVADANTRAEAFSQITRDMVVLVESSVEYPRTDKGSIIRAQVYKNFADKIEEAYDRLDGDKEGSLSLDLPQIEEFILTTLQETIGVSLASVDTDFFTAGIDSLKAIQMRRILQKTLNLNGQSLTPNVVYEKRNTRGLAKHLYSLSKGAEVAGEEENTTNLMKEFVEKYSSFSETVLLTGATGSLGAHTLHQLSQAHHIKHIYCLVRPSSSEQNPMSRITKALTEKGLSLPAASLSKITALSSDLSKPEFGLSPTVFEQVKNTVTWIIHSAWSVNFNLPLASFEPDIQGLYNLLRLSLSVHRAEPAKLFFCSSVSTAFATLPPAGSISKEVVIPNEPVDVHQAAGMGYAQSKWVGEQMCLRASQEAGARAYVLRIGQIVGDKTKGIWNDVEAVPTLIRTGLVMGCLPDLEFKGEISWLPVDTLATTILQLSQTLSSAPRPTSSSSVFYNLVNPQTFTWSALIHTLREQCGWKFSVVPVAEWFSRLQEETDSVANPAVKLVDFYREEYGTEDTTLVSFDMSSAQRDASALRGGNAPRIIEDGFVTKFVDAWVGKWGVASAAVTNKKSEGEGGAAVAKGLKQVNGAVNGTGTSTATRKGHATNSELVNGVTTGFATRQGVAVR</sequence>
<dbReference type="EMBL" id="MU864418">
    <property type="protein sequence ID" value="KAK4186654.1"/>
    <property type="molecule type" value="Genomic_DNA"/>
</dbReference>
<dbReference type="InterPro" id="IPR036291">
    <property type="entry name" value="NAD(P)-bd_dom_sf"/>
</dbReference>
<evidence type="ECO:0000256" key="1">
    <source>
        <dbReference type="ARBA" id="ARBA00022450"/>
    </source>
</evidence>
<dbReference type="SMART" id="SM00823">
    <property type="entry name" value="PKS_PP"/>
    <property type="match status" value="1"/>
</dbReference>
<dbReference type="PROSITE" id="PS00012">
    <property type="entry name" value="PHOSPHOPANTETHEINE"/>
    <property type="match status" value="1"/>
</dbReference>
<dbReference type="InterPro" id="IPR036736">
    <property type="entry name" value="ACP-like_sf"/>
</dbReference>
<evidence type="ECO:0000313" key="4">
    <source>
        <dbReference type="EMBL" id="KAK4186654.1"/>
    </source>
</evidence>
<dbReference type="SUPFAM" id="SSF47336">
    <property type="entry name" value="ACP-like"/>
    <property type="match status" value="1"/>
</dbReference>
<dbReference type="Gene3D" id="3.40.50.12780">
    <property type="entry name" value="N-terminal domain of ligase-like"/>
    <property type="match status" value="1"/>
</dbReference>
<dbReference type="Gene3D" id="1.10.1200.10">
    <property type="entry name" value="ACP-like"/>
    <property type="match status" value="1"/>
</dbReference>
<dbReference type="SUPFAM" id="SSF51735">
    <property type="entry name" value="NAD(P)-binding Rossmann-fold domains"/>
    <property type="match status" value="1"/>
</dbReference>
<dbReference type="Pfam" id="PF00501">
    <property type="entry name" value="AMP-binding"/>
    <property type="match status" value="1"/>
</dbReference>
<dbReference type="PANTHER" id="PTHR43439">
    <property type="entry name" value="PHENYLACETATE-COENZYME A LIGASE"/>
    <property type="match status" value="1"/>
</dbReference>
<accession>A0AAN7AHC7</accession>
<gene>
    <name evidence="4" type="ORF">QBC35DRAFT_257040</name>
</gene>
<feature type="domain" description="Carrier" evidence="3">
    <location>
        <begin position="543"/>
        <end position="621"/>
    </location>
</feature>
<evidence type="ECO:0000256" key="2">
    <source>
        <dbReference type="ARBA" id="ARBA00022553"/>
    </source>
</evidence>